<dbReference type="SUPFAM" id="SSF51126">
    <property type="entry name" value="Pectin lyase-like"/>
    <property type="match status" value="1"/>
</dbReference>
<dbReference type="OrthoDB" id="3397896at2"/>
<sequence length="346" mass="37916">MDNKRRKFLTAATGSILIAPSLLPTSALGYENINNSVLLSEFDDVQSLLNNNIRVLILNPEVVYQWSNISLPSGTSIIGNGATIKTTSLTFPIIKIDEHSTNIIIKDVRFDGDVSTPINMPVQATHIGIEVYKASNITIEGCDFKNFLGTGISTFNYTGQKMSSAIQVRGCRFIACQYGFTAWYNCEYGILEGCHFTECRAAIFICSGNWLVTGNIVVKCRASYIATNLANEIAFSTGGNFSHGNVSNNTFNHSNDSPWAATPLQAGTTFENIAGIYFKNVLPVTFTGNALWYTDINISNIEDDFYFTGCTLSNNTIKVAGTSKVYLSGCWIRASVNYNNNDVIVH</sequence>
<dbReference type="Proteomes" id="UP000241858">
    <property type="component" value="Unassembled WGS sequence"/>
</dbReference>
<dbReference type="Pfam" id="PF01696">
    <property type="entry name" value="Adeno_E1B_55K"/>
    <property type="match status" value="1"/>
</dbReference>
<evidence type="ECO:0000256" key="1">
    <source>
        <dbReference type="SAM" id="SignalP"/>
    </source>
</evidence>
<dbReference type="InterPro" id="IPR006626">
    <property type="entry name" value="PbH1"/>
</dbReference>
<evidence type="ECO:0000313" key="3">
    <source>
        <dbReference type="Proteomes" id="UP000241858"/>
    </source>
</evidence>
<dbReference type="InterPro" id="IPR011050">
    <property type="entry name" value="Pectin_lyase_fold/virulence"/>
</dbReference>
<evidence type="ECO:0008006" key="4">
    <source>
        <dbReference type="Google" id="ProtNLM"/>
    </source>
</evidence>
<keyword evidence="1" id="KW-0732">Signal</keyword>
<dbReference type="InterPro" id="IPR002612">
    <property type="entry name" value="Adeno_E1B_55kDa"/>
</dbReference>
<accession>A0A2T3HX65</accession>
<comment type="caution">
    <text evidence="2">The sequence shown here is derived from an EMBL/GenBank/DDBJ whole genome shotgun (WGS) entry which is preliminary data.</text>
</comment>
<feature type="signal peptide" evidence="1">
    <location>
        <begin position="1"/>
        <end position="29"/>
    </location>
</feature>
<dbReference type="SMART" id="SM00710">
    <property type="entry name" value="PbH1"/>
    <property type="match status" value="6"/>
</dbReference>
<dbReference type="RefSeq" id="WP_060999992.1">
    <property type="nucleotide sequence ID" value="NZ_LNQZ01000028.1"/>
</dbReference>
<dbReference type="AlphaFoldDB" id="A0A2T3HX65"/>
<dbReference type="InterPro" id="IPR012334">
    <property type="entry name" value="Pectin_lyas_fold"/>
</dbReference>
<reference evidence="2 3" key="1">
    <citation type="submission" date="2018-03" db="EMBL/GenBank/DDBJ databases">
        <title>Whole genome sequencing of Histamine producing bacteria.</title>
        <authorList>
            <person name="Butler K."/>
        </authorList>
    </citation>
    <scope>NUCLEOTIDE SEQUENCE [LARGE SCALE GENOMIC DNA]</scope>
    <source>
        <strain evidence="2 3">DSM 23343</strain>
    </source>
</reference>
<dbReference type="Gene3D" id="2.160.20.10">
    <property type="entry name" value="Single-stranded right-handed beta-helix, Pectin lyase-like"/>
    <property type="match status" value="1"/>
</dbReference>
<dbReference type="EMBL" id="PYLY01000021">
    <property type="protein sequence ID" value="PSU03746.1"/>
    <property type="molecule type" value="Genomic_DNA"/>
</dbReference>
<protein>
    <recommendedName>
        <fullName evidence="4">Right handed beta helix domain-containing protein</fullName>
    </recommendedName>
</protein>
<evidence type="ECO:0000313" key="2">
    <source>
        <dbReference type="EMBL" id="PSU03746.1"/>
    </source>
</evidence>
<gene>
    <name evidence="2" type="ORF">C0W81_11090</name>
</gene>
<feature type="chain" id="PRO_5015556381" description="Right handed beta helix domain-containing protein" evidence="1">
    <location>
        <begin position="30"/>
        <end position="346"/>
    </location>
</feature>
<name>A0A2T3HX65_9GAMM</name>
<organism evidence="2 3">
    <name type="scientific">Photobacterium aquimaris</name>
    <dbReference type="NCBI Taxonomy" id="512643"/>
    <lineage>
        <taxon>Bacteria</taxon>
        <taxon>Pseudomonadati</taxon>
        <taxon>Pseudomonadota</taxon>
        <taxon>Gammaproteobacteria</taxon>
        <taxon>Vibrionales</taxon>
        <taxon>Vibrionaceae</taxon>
        <taxon>Photobacterium</taxon>
    </lineage>
</organism>
<proteinExistence type="predicted"/>